<dbReference type="GO" id="GO:0043123">
    <property type="term" value="P:positive regulation of canonical NF-kappaB signal transduction"/>
    <property type="evidence" value="ECO:0007669"/>
    <property type="project" value="TreeGrafter"/>
</dbReference>
<proteinExistence type="predicted"/>
<protein>
    <recommendedName>
        <fullName evidence="2">SEFIR domain-containing protein</fullName>
    </recommendedName>
</protein>
<dbReference type="InterPro" id="IPR013568">
    <property type="entry name" value="SEFIR_dom"/>
</dbReference>
<reference evidence="3" key="2">
    <citation type="submission" date="2014-03" db="EMBL/GenBank/DDBJ databases">
        <authorList>
            <person name="Genoscope - CEA"/>
        </authorList>
    </citation>
    <scope>NUCLEOTIDE SEQUENCE</scope>
</reference>
<dbReference type="Proteomes" id="UP000193380">
    <property type="component" value="Unassembled WGS sequence"/>
</dbReference>
<dbReference type="PANTHER" id="PTHR34257">
    <property type="entry name" value="ADAPTER PROTEIN CIKS"/>
    <property type="match status" value="1"/>
</dbReference>
<evidence type="ECO:0000313" key="4">
    <source>
        <dbReference type="Proteomes" id="UP000193380"/>
    </source>
</evidence>
<name>A0A060WGK6_ONCMY</name>
<evidence type="ECO:0000256" key="1">
    <source>
        <dbReference type="SAM" id="MobiDB-lite"/>
    </source>
</evidence>
<dbReference type="PaxDb" id="8022-A0A060WGK6"/>
<dbReference type="Pfam" id="PF08357">
    <property type="entry name" value="SEFIR"/>
    <property type="match status" value="1"/>
</dbReference>
<dbReference type="GO" id="GO:0006959">
    <property type="term" value="P:humoral immune response"/>
    <property type="evidence" value="ECO:0007669"/>
    <property type="project" value="TreeGrafter"/>
</dbReference>
<dbReference type="AlphaFoldDB" id="A0A060WGK6"/>
<dbReference type="EMBL" id="FR904469">
    <property type="protein sequence ID" value="CDQ64374.1"/>
    <property type="molecule type" value="Genomic_DNA"/>
</dbReference>
<evidence type="ECO:0000259" key="2">
    <source>
        <dbReference type="PROSITE" id="PS51534"/>
    </source>
</evidence>
<feature type="domain" description="SEFIR" evidence="2">
    <location>
        <begin position="37"/>
        <end position="175"/>
    </location>
</feature>
<accession>A0A060WGK6</accession>
<organism evidence="3 4">
    <name type="scientific">Oncorhynchus mykiss</name>
    <name type="common">Rainbow trout</name>
    <name type="synonym">Salmo gairdneri</name>
    <dbReference type="NCBI Taxonomy" id="8022"/>
    <lineage>
        <taxon>Eukaryota</taxon>
        <taxon>Metazoa</taxon>
        <taxon>Chordata</taxon>
        <taxon>Craniata</taxon>
        <taxon>Vertebrata</taxon>
        <taxon>Euteleostomi</taxon>
        <taxon>Actinopterygii</taxon>
        <taxon>Neopterygii</taxon>
        <taxon>Teleostei</taxon>
        <taxon>Protacanthopterygii</taxon>
        <taxon>Salmoniformes</taxon>
        <taxon>Salmonidae</taxon>
        <taxon>Salmoninae</taxon>
        <taxon>Oncorhynchus</taxon>
    </lineage>
</organism>
<dbReference type="STRING" id="8022.A0A060WGK6"/>
<reference evidence="3" key="1">
    <citation type="journal article" date="2014" name="Nat. Commun.">
        <title>The rainbow trout genome provides novel insights into evolution after whole-genome duplication in vertebrates.</title>
        <authorList>
            <person name="Berthelot C."/>
            <person name="Brunet F."/>
            <person name="Chalopin D."/>
            <person name="Juanchich A."/>
            <person name="Bernard M."/>
            <person name="Noel B."/>
            <person name="Bento P."/>
            <person name="Da Silva C."/>
            <person name="Labadie K."/>
            <person name="Alberti A."/>
            <person name="Aury J.M."/>
            <person name="Louis A."/>
            <person name="Dehais P."/>
            <person name="Bardou P."/>
            <person name="Montfort J."/>
            <person name="Klopp C."/>
            <person name="Cabau C."/>
            <person name="Gaspin C."/>
            <person name="Thorgaard G.H."/>
            <person name="Boussaha M."/>
            <person name="Quillet E."/>
            <person name="Guyomard R."/>
            <person name="Galiana D."/>
            <person name="Bobe J."/>
            <person name="Volff J.N."/>
            <person name="Genet C."/>
            <person name="Wincker P."/>
            <person name="Jaillon O."/>
            <person name="Roest Crollius H."/>
            <person name="Guiguen Y."/>
        </authorList>
    </citation>
    <scope>NUCLEOTIDE SEQUENCE [LARGE SCALE GENOMIC DNA]</scope>
</reference>
<dbReference type="InterPro" id="IPR053047">
    <property type="entry name" value="E3_ubiq_ligase_TRAF3IP2"/>
</dbReference>
<dbReference type="PROSITE" id="PS51534">
    <property type="entry name" value="SEFIR"/>
    <property type="match status" value="1"/>
</dbReference>
<sequence>MREVSVVPSYPVTPGQPGGGGTATQELRKTISLSEECRNVFITYSVDTASEFFTFVKFLTDQRFKPATNIFDSTVRRMDINKWLDSFVKNKSVLIIVVISPKYKADVERDGEDEHGLHTKFRNHNRIQNEFIRQRCLHLKLVPVLFPTSTKRYVPAWLQSPRIHHWPQDTQDLLLRLLLEERYIGPPLGKELTLSVRHL</sequence>
<gene>
    <name evidence="3" type="ORF">GSONMT00071141001</name>
</gene>
<feature type="region of interest" description="Disordered" evidence="1">
    <location>
        <begin position="1"/>
        <end position="25"/>
    </location>
</feature>
<dbReference type="PANTHER" id="PTHR34257:SF4">
    <property type="entry name" value="ADAPTER PROTEIN CIKS"/>
    <property type="match status" value="1"/>
</dbReference>
<evidence type="ECO:0000313" key="3">
    <source>
        <dbReference type="EMBL" id="CDQ64374.1"/>
    </source>
</evidence>